<evidence type="ECO:0000256" key="2">
    <source>
        <dbReference type="ARBA" id="ARBA00008467"/>
    </source>
</evidence>
<feature type="domain" description="Ketosynthase family 3 (KS3)" evidence="5">
    <location>
        <begin position="1"/>
        <end position="375"/>
    </location>
</feature>
<dbReference type="Pfam" id="PF00109">
    <property type="entry name" value="ketoacyl-synt"/>
    <property type="match status" value="1"/>
</dbReference>
<sequence length="378" mass="39145">MRIVVTGMGAVSGVGLGVEALRRALTEGRSGLTPLDASPPYRTAGRVGQVTLSHDPAVPRGQALLLAALDEALTQAGLTQDLQQAHLYLGTVHGYHDHWLSRDGADAAAPSPWDLGPLLAGRGLDPARVSVLSTACTASSAAVGLALDALRQGRLRQAIVAGFEVMTPFLYEGFVALRALGRRCRPFDAERDGLALGEGAAALVLEREDDARRRGAEPLAEIAGYGFGLDLAHLTAPDPSGAGAAQALRQALDDAALDELPGHINAHGTATRHNDAMECAALRRVFGQALDGIPVTSTKPITGHLCGAAGATEVIAAALALQDALVPATLGLERPDPRFAGLDFVRGAAREWRGDTAVSMNSGFGGTNAAVVLRRVEP</sequence>
<dbReference type="InterPro" id="IPR016039">
    <property type="entry name" value="Thiolase-like"/>
</dbReference>
<evidence type="ECO:0000256" key="4">
    <source>
        <dbReference type="RuleBase" id="RU003694"/>
    </source>
</evidence>
<keyword evidence="7" id="KW-1185">Reference proteome</keyword>
<accession>A0A941BIL7</accession>
<evidence type="ECO:0000259" key="5">
    <source>
        <dbReference type="PROSITE" id="PS52004"/>
    </source>
</evidence>
<gene>
    <name evidence="6" type="ORF">KAK06_03205</name>
</gene>
<dbReference type="AlphaFoldDB" id="A0A941BIL7"/>
<dbReference type="PANTHER" id="PTHR11712:SF336">
    <property type="entry name" value="3-OXOACYL-[ACYL-CARRIER-PROTEIN] SYNTHASE, MITOCHONDRIAL"/>
    <property type="match status" value="1"/>
</dbReference>
<dbReference type="InterPro" id="IPR000794">
    <property type="entry name" value="Beta-ketoacyl_synthase"/>
</dbReference>
<evidence type="ECO:0000313" key="7">
    <source>
        <dbReference type="Proteomes" id="UP000678374"/>
    </source>
</evidence>
<dbReference type="EMBL" id="JAGQDE010000002">
    <property type="protein sequence ID" value="MBQ0957958.1"/>
    <property type="molecule type" value="Genomic_DNA"/>
</dbReference>
<dbReference type="SUPFAM" id="SSF53901">
    <property type="entry name" value="Thiolase-like"/>
    <property type="match status" value="2"/>
</dbReference>
<reference evidence="6" key="1">
    <citation type="submission" date="2021-04" db="EMBL/GenBank/DDBJ databases">
        <title>The genome sequence of Ideonella sp. 4Y11.</title>
        <authorList>
            <person name="Liu Y."/>
        </authorList>
    </citation>
    <scope>NUCLEOTIDE SEQUENCE</scope>
    <source>
        <strain evidence="6">4Y11</strain>
    </source>
</reference>
<dbReference type="SMART" id="SM00825">
    <property type="entry name" value="PKS_KS"/>
    <property type="match status" value="1"/>
</dbReference>
<comment type="similarity">
    <text evidence="2 4">Belongs to the thiolase-like superfamily. Beta-ketoacyl-ACP synthases family.</text>
</comment>
<dbReference type="CDD" id="cd00834">
    <property type="entry name" value="KAS_I_II"/>
    <property type="match status" value="1"/>
</dbReference>
<dbReference type="Pfam" id="PF02801">
    <property type="entry name" value="Ketoacyl-synt_C"/>
    <property type="match status" value="1"/>
</dbReference>
<comment type="caution">
    <text evidence="6">The sequence shown here is derived from an EMBL/GenBank/DDBJ whole genome shotgun (WGS) entry which is preliminary data.</text>
</comment>
<evidence type="ECO:0000256" key="3">
    <source>
        <dbReference type="ARBA" id="ARBA00022679"/>
    </source>
</evidence>
<name>A0A941BIL7_9BURK</name>
<keyword evidence="3 4" id="KW-0808">Transferase</keyword>
<dbReference type="RefSeq" id="WP_210800358.1">
    <property type="nucleotide sequence ID" value="NZ_JAGQDE010000002.1"/>
</dbReference>
<dbReference type="GO" id="GO:0006633">
    <property type="term" value="P:fatty acid biosynthetic process"/>
    <property type="evidence" value="ECO:0007669"/>
    <property type="project" value="TreeGrafter"/>
</dbReference>
<evidence type="ECO:0000256" key="1">
    <source>
        <dbReference type="ARBA" id="ARBA00005194"/>
    </source>
</evidence>
<dbReference type="PANTHER" id="PTHR11712">
    <property type="entry name" value="POLYKETIDE SYNTHASE-RELATED"/>
    <property type="match status" value="1"/>
</dbReference>
<dbReference type="PROSITE" id="PS52004">
    <property type="entry name" value="KS3_2"/>
    <property type="match status" value="1"/>
</dbReference>
<comment type="pathway">
    <text evidence="1">Lipid metabolism; fatty acid biosynthesis.</text>
</comment>
<dbReference type="Gene3D" id="3.40.47.10">
    <property type="match status" value="1"/>
</dbReference>
<dbReference type="InterPro" id="IPR014030">
    <property type="entry name" value="Ketoacyl_synth_N"/>
</dbReference>
<evidence type="ECO:0000313" key="6">
    <source>
        <dbReference type="EMBL" id="MBQ0957958.1"/>
    </source>
</evidence>
<proteinExistence type="inferred from homology"/>
<protein>
    <submittedName>
        <fullName evidence="6">Beta-ketoacyl-[acyl-carrier-protein] synthase family protein</fullName>
    </submittedName>
</protein>
<dbReference type="Proteomes" id="UP000678374">
    <property type="component" value="Unassembled WGS sequence"/>
</dbReference>
<dbReference type="InterPro" id="IPR014031">
    <property type="entry name" value="Ketoacyl_synth_C"/>
</dbReference>
<dbReference type="InterPro" id="IPR020841">
    <property type="entry name" value="PKS_Beta-ketoAc_synthase_dom"/>
</dbReference>
<dbReference type="GO" id="GO:0004315">
    <property type="term" value="F:3-oxoacyl-[acyl-carrier-protein] synthase activity"/>
    <property type="evidence" value="ECO:0007669"/>
    <property type="project" value="TreeGrafter"/>
</dbReference>
<organism evidence="6 7">
    <name type="scientific">Ideonella aquatica</name>
    <dbReference type="NCBI Taxonomy" id="2824119"/>
    <lineage>
        <taxon>Bacteria</taxon>
        <taxon>Pseudomonadati</taxon>
        <taxon>Pseudomonadota</taxon>
        <taxon>Betaproteobacteria</taxon>
        <taxon>Burkholderiales</taxon>
        <taxon>Sphaerotilaceae</taxon>
        <taxon>Ideonella</taxon>
    </lineage>
</organism>